<evidence type="ECO:0000256" key="4">
    <source>
        <dbReference type="ARBA" id="ARBA00023163"/>
    </source>
</evidence>
<dbReference type="KEGG" id="bip:Bint_1342"/>
<keyword evidence="3" id="KW-0238">DNA-binding</keyword>
<feature type="domain" description="RNA polymerase sigma-70" evidence="5">
    <location>
        <begin position="31"/>
        <end position="57"/>
    </location>
</feature>
<dbReference type="Gene3D" id="1.20.140.160">
    <property type="match status" value="1"/>
</dbReference>
<reference evidence="6 7" key="1">
    <citation type="journal article" date="2011" name="BMC Genomics">
        <title>Complete genome sequence of Brachyspira intermedia reveals unique genomic features in Brachyspira species and phage-mediated horizontal gene transfer.</title>
        <authorList>
            <person name="Hafstrom T."/>
            <person name="Jansson D.S."/>
            <person name="Segerman B."/>
        </authorList>
    </citation>
    <scope>NUCLEOTIDE SEQUENCE [LARGE SCALE GENOMIC DNA]</scope>
    <source>
        <strain evidence="7">ATCC 51140 / PWS/A</strain>
    </source>
</reference>
<dbReference type="GO" id="GO:0003677">
    <property type="term" value="F:DNA binding"/>
    <property type="evidence" value="ECO:0007669"/>
    <property type="project" value="UniProtKB-KW"/>
</dbReference>
<dbReference type="PANTHER" id="PTHR30385:SF7">
    <property type="entry name" value="RNA POLYMERASE SIGMA FACTOR FLIA"/>
    <property type="match status" value="1"/>
</dbReference>
<dbReference type="Proteomes" id="UP000008522">
    <property type="component" value="Chromosome"/>
</dbReference>
<evidence type="ECO:0000259" key="5">
    <source>
        <dbReference type="PROSITE" id="PS00716"/>
    </source>
</evidence>
<evidence type="ECO:0000313" key="7">
    <source>
        <dbReference type="Proteomes" id="UP000008522"/>
    </source>
</evidence>
<dbReference type="PATRIC" id="fig|1045858.4.peg.1341"/>
<dbReference type="eggNOG" id="COG1191">
    <property type="taxonomic scope" value="Bacteria"/>
</dbReference>
<dbReference type="AlphaFoldDB" id="G0EP91"/>
<dbReference type="NCBIfam" id="TIGR02937">
    <property type="entry name" value="sigma70-ECF"/>
    <property type="match status" value="1"/>
</dbReference>
<proteinExistence type="predicted"/>
<dbReference type="PRINTS" id="PR00046">
    <property type="entry name" value="SIGMA70FCT"/>
</dbReference>
<dbReference type="InterPro" id="IPR007630">
    <property type="entry name" value="RNA_pol_sigma70_r4"/>
</dbReference>
<dbReference type="PANTHER" id="PTHR30385">
    <property type="entry name" value="SIGMA FACTOR F FLAGELLAR"/>
    <property type="match status" value="1"/>
</dbReference>
<dbReference type="EMBL" id="CP002874">
    <property type="protein sequence ID" value="AEM21961.1"/>
    <property type="molecule type" value="Genomic_DNA"/>
</dbReference>
<dbReference type="OrthoDB" id="9799825at2"/>
<evidence type="ECO:0000313" key="6">
    <source>
        <dbReference type="EMBL" id="AEM21961.1"/>
    </source>
</evidence>
<dbReference type="InterPro" id="IPR014284">
    <property type="entry name" value="RNA_pol_sigma-70_dom"/>
</dbReference>
<sequence length="61" mass="7239">MNELKKKILETKKMSEKEKQVLILYYCDDLTLKEIANVLDVSESRISQLHTKAIQQLRYIL</sequence>
<accession>G0EP91</accession>
<dbReference type="PROSITE" id="PS00716">
    <property type="entry name" value="SIGMA70_2"/>
    <property type="match status" value="1"/>
</dbReference>
<protein>
    <submittedName>
        <fullName evidence="6">RNA polymerase sigma factor WhiG</fullName>
    </submittedName>
</protein>
<keyword evidence="1" id="KW-0805">Transcription regulation</keyword>
<evidence type="ECO:0000256" key="3">
    <source>
        <dbReference type="ARBA" id="ARBA00023125"/>
    </source>
</evidence>
<keyword evidence="2" id="KW-0731">Sigma factor</keyword>
<gene>
    <name evidence="6" type="primary">fliA</name>
    <name evidence="6" type="ordered locus">Bint_1342</name>
</gene>
<keyword evidence="7" id="KW-1185">Reference proteome</keyword>
<dbReference type="HOGENOM" id="CLU_2913377_0_0_12"/>
<dbReference type="InterPro" id="IPR000943">
    <property type="entry name" value="RNA_pol_sigma70"/>
</dbReference>
<dbReference type="InterPro" id="IPR013324">
    <property type="entry name" value="RNA_pol_sigma_r3/r4-like"/>
</dbReference>
<dbReference type="Pfam" id="PF04545">
    <property type="entry name" value="Sigma70_r4"/>
    <property type="match status" value="1"/>
</dbReference>
<dbReference type="SUPFAM" id="SSF88659">
    <property type="entry name" value="Sigma3 and sigma4 domains of RNA polymerase sigma factors"/>
    <property type="match status" value="1"/>
</dbReference>
<keyword evidence="4" id="KW-0804">Transcription</keyword>
<evidence type="ECO:0000256" key="1">
    <source>
        <dbReference type="ARBA" id="ARBA00023015"/>
    </source>
</evidence>
<evidence type="ECO:0000256" key="2">
    <source>
        <dbReference type="ARBA" id="ARBA00023082"/>
    </source>
</evidence>
<dbReference type="GO" id="GO:0016987">
    <property type="term" value="F:sigma factor activity"/>
    <property type="evidence" value="ECO:0007669"/>
    <property type="project" value="UniProtKB-KW"/>
</dbReference>
<dbReference type="CDD" id="cd06171">
    <property type="entry name" value="Sigma70_r4"/>
    <property type="match status" value="1"/>
</dbReference>
<dbReference type="GO" id="GO:0006352">
    <property type="term" value="P:DNA-templated transcription initiation"/>
    <property type="evidence" value="ECO:0007669"/>
    <property type="project" value="InterPro"/>
</dbReference>
<name>G0EP91_BRAIP</name>
<organism evidence="6 7">
    <name type="scientific">Brachyspira intermedia (strain ATCC 51140 / PWS/A)</name>
    <name type="common">Serpulina intermedia</name>
    <dbReference type="NCBI Taxonomy" id="1045858"/>
    <lineage>
        <taxon>Bacteria</taxon>
        <taxon>Pseudomonadati</taxon>
        <taxon>Spirochaetota</taxon>
        <taxon>Spirochaetia</taxon>
        <taxon>Brachyspirales</taxon>
        <taxon>Brachyspiraceae</taxon>
        <taxon>Brachyspira</taxon>
    </lineage>
</organism>